<dbReference type="Proteomes" id="UP000005104">
    <property type="component" value="Chromosome"/>
</dbReference>
<dbReference type="GO" id="GO:0006355">
    <property type="term" value="P:regulation of DNA-templated transcription"/>
    <property type="evidence" value="ECO:0007669"/>
    <property type="project" value="InterPro"/>
</dbReference>
<evidence type="ECO:0000256" key="2">
    <source>
        <dbReference type="ARBA" id="ARBA00022840"/>
    </source>
</evidence>
<sequence length="533" mass="58952">MLAEIVLTSPNKEVTQLVEKIRKELNVQVTVVETSFEAAVAVVKGILSQDPDRIRVIASGGATLELLRQEFPSAHLVSVHPTEYDIVLALDQAKMLGKEVGLLLAGSENVPVIDKLSAVLGLEVKVYVYNSWQELELQVIKARRDGNKVVLGVGEKISSLVSKKGLHYIPVSAGENTLRNALGWAKAIIEAESREKSKVKKEFPARGLVAKYCFKDIIHVNNKMSAVIAKAKKYAATDCTVLIRGESGTGKELLAQSMHNENSVRRKGPFVAVNCASLDDSLFKSELFGYTEGSFTGASKGGKPGLFELANGGTLFLDEIGKMKMEQQGNLLRVLQEKEVRRIGSDRTISVDVRVIAASNEDLEDLISEKLFREDLYFRLNVLKLALPSLRERREDIPSQAAFFLRKFSDKYGKSIYSLPSFVLKKLANLEWPGNSRQLEHFLERCVVLADDERGIPGIVMELLEEEFLETAFPGNGDHKAAEDQISVCISTLAEMNSEIVRRMSAKAKLSNSELALKLGISRPTLSKMLNYK</sequence>
<keyword evidence="1" id="KW-0547">Nucleotide-binding</keyword>
<reference evidence="4 5" key="1">
    <citation type="submission" date="2011-11" db="EMBL/GenBank/DDBJ databases">
        <title>The Noncontiguous Finished genome of Desulfosporosinus youngiae DSM 17734.</title>
        <authorList>
            <consortium name="US DOE Joint Genome Institute (JGI-PGF)"/>
            <person name="Lucas S."/>
            <person name="Han J."/>
            <person name="Lapidus A."/>
            <person name="Cheng J.-F."/>
            <person name="Goodwin L."/>
            <person name="Pitluck S."/>
            <person name="Peters L."/>
            <person name="Ovchinnikova G."/>
            <person name="Lu M."/>
            <person name="Land M.L."/>
            <person name="Hauser L."/>
            <person name="Pester M."/>
            <person name="Spring S."/>
            <person name="Ollivier B."/>
            <person name="Rattei T."/>
            <person name="Klenk H.-P."/>
            <person name="Wagner M."/>
            <person name="Loy A."/>
            <person name="Woyke T.J."/>
        </authorList>
    </citation>
    <scope>NUCLEOTIDE SEQUENCE [LARGE SCALE GENOMIC DNA]</scope>
    <source>
        <strain evidence="4 5">DSM 17734</strain>
    </source>
</reference>
<dbReference type="Pfam" id="PF00158">
    <property type="entry name" value="Sigma54_activat"/>
    <property type="match status" value="1"/>
</dbReference>
<dbReference type="HOGENOM" id="CLU_000445_8_5_9"/>
<dbReference type="PROSITE" id="PS50045">
    <property type="entry name" value="SIGMA54_INTERACT_4"/>
    <property type="match status" value="1"/>
</dbReference>
<dbReference type="InterPro" id="IPR002078">
    <property type="entry name" value="Sigma_54_int"/>
</dbReference>
<dbReference type="InterPro" id="IPR058031">
    <property type="entry name" value="AAA_lid_NorR"/>
</dbReference>
<dbReference type="CDD" id="cd00093">
    <property type="entry name" value="HTH_XRE"/>
    <property type="match status" value="1"/>
</dbReference>
<proteinExistence type="predicted"/>
<evidence type="ECO:0000313" key="5">
    <source>
        <dbReference type="Proteomes" id="UP000005104"/>
    </source>
</evidence>
<organism evidence="4 5">
    <name type="scientific">Desulfosporosinus youngiae DSM 17734</name>
    <dbReference type="NCBI Taxonomy" id="768710"/>
    <lineage>
        <taxon>Bacteria</taxon>
        <taxon>Bacillati</taxon>
        <taxon>Bacillota</taxon>
        <taxon>Clostridia</taxon>
        <taxon>Eubacteriales</taxon>
        <taxon>Desulfitobacteriaceae</taxon>
        <taxon>Desulfosporosinus</taxon>
    </lineage>
</organism>
<dbReference type="SMART" id="SM00382">
    <property type="entry name" value="AAA"/>
    <property type="match status" value="1"/>
</dbReference>
<dbReference type="InterPro" id="IPR003593">
    <property type="entry name" value="AAA+_ATPase"/>
</dbReference>
<dbReference type="STRING" id="768710.DesyoDRAFT_1738"/>
<dbReference type="Gene3D" id="1.10.8.60">
    <property type="match status" value="1"/>
</dbReference>
<dbReference type="GO" id="GO:0000156">
    <property type="term" value="F:phosphorelay response regulator activity"/>
    <property type="evidence" value="ECO:0007669"/>
    <property type="project" value="InterPro"/>
</dbReference>
<keyword evidence="5" id="KW-1185">Reference proteome</keyword>
<dbReference type="PANTHER" id="PTHR32071:SF57">
    <property type="entry name" value="C4-DICARBOXYLATE TRANSPORT TRANSCRIPTIONAL REGULATORY PROTEIN DCTD"/>
    <property type="match status" value="1"/>
</dbReference>
<dbReference type="Gene3D" id="3.40.50.300">
    <property type="entry name" value="P-loop containing nucleotide triphosphate hydrolases"/>
    <property type="match status" value="1"/>
</dbReference>
<dbReference type="PROSITE" id="PS00675">
    <property type="entry name" value="SIGMA54_INTERACT_1"/>
    <property type="match status" value="1"/>
</dbReference>
<dbReference type="Pfam" id="PF25601">
    <property type="entry name" value="AAA_lid_14"/>
    <property type="match status" value="1"/>
</dbReference>
<dbReference type="PANTHER" id="PTHR32071">
    <property type="entry name" value="TRANSCRIPTIONAL REGULATORY PROTEIN"/>
    <property type="match status" value="1"/>
</dbReference>
<evidence type="ECO:0000256" key="1">
    <source>
        <dbReference type="ARBA" id="ARBA00022741"/>
    </source>
</evidence>
<dbReference type="Gene3D" id="3.40.50.10660">
    <property type="entry name" value="PrpR receptor domain-like"/>
    <property type="match status" value="1"/>
</dbReference>
<gene>
    <name evidence="4" type="ORF">DesyoDRAFT_1738</name>
</gene>
<dbReference type="PROSITE" id="PS00676">
    <property type="entry name" value="SIGMA54_INTERACT_2"/>
    <property type="match status" value="1"/>
</dbReference>
<dbReference type="InterPro" id="IPR027417">
    <property type="entry name" value="P-loop_NTPase"/>
</dbReference>
<accession>H5Y397</accession>
<dbReference type="RefSeq" id="WP_007781796.1">
    <property type="nucleotide sequence ID" value="NZ_CM001441.1"/>
</dbReference>
<dbReference type="InterPro" id="IPR010524">
    <property type="entry name" value="Sig_transdc_resp-reg_PrpR_N"/>
</dbReference>
<dbReference type="GO" id="GO:0003677">
    <property type="term" value="F:DNA binding"/>
    <property type="evidence" value="ECO:0007669"/>
    <property type="project" value="InterPro"/>
</dbReference>
<evidence type="ECO:0000259" key="3">
    <source>
        <dbReference type="PROSITE" id="PS50045"/>
    </source>
</evidence>
<dbReference type="InterPro" id="IPR001387">
    <property type="entry name" value="Cro/C1-type_HTH"/>
</dbReference>
<dbReference type="EMBL" id="CM001441">
    <property type="protein sequence ID" value="EHQ88866.1"/>
    <property type="molecule type" value="Genomic_DNA"/>
</dbReference>
<dbReference type="CDD" id="cd00009">
    <property type="entry name" value="AAA"/>
    <property type="match status" value="1"/>
</dbReference>
<dbReference type="InterPro" id="IPR025943">
    <property type="entry name" value="Sigma_54_int_dom_ATP-bd_2"/>
</dbReference>
<dbReference type="Gene3D" id="3.40.50.2300">
    <property type="match status" value="1"/>
</dbReference>
<dbReference type="SUPFAM" id="SSF159800">
    <property type="entry name" value="PrpR receptor domain-like"/>
    <property type="match status" value="1"/>
</dbReference>
<dbReference type="SUPFAM" id="SSF52540">
    <property type="entry name" value="P-loop containing nucleoside triphosphate hydrolases"/>
    <property type="match status" value="1"/>
</dbReference>
<dbReference type="Pfam" id="PF06506">
    <property type="entry name" value="PrpR_N"/>
    <property type="match status" value="1"/>
</dbReference>
<dbReference type="OrthoDB" id="9803970at2"/>
<dbReference type="InterPro" id="IPR025662">
    <property type="entry name" value="Sigma_54_int_dom_ATP-bd_1"/>
</dbReference>
<feature type="domain" description="Sigma-54 factor interaction" evidence="3">
    <location>
        <begin position="217"/>
        <end position="448"/>
    </location>
</feature>
<evidence type="ECO:0000313" key="4">
    <source>
        <dbReference type="EMBL" id="EHQ88866.1"/>
    </source>
</evidence>
<dbReference type="AlphaFoldDB" id="H5Y397"/>
<dbReference type="FunFam" id="3.40.50.300:FF:000006">
    <property type="entry name" value="DNA-binding transcriptional regulator NtrC"/>
    <property type="match status" value="1"/>
</dbReference>
<protein>
    <submittedName>
        <fullName evidence="4">Sigma-54 interacting regulator</fullName>
    </submittedName>
</protein>
<dbReference type="GO" id="GO:0005524">
    <property type="term" value="F:ATP binding"/>
    <property type="evidence" value="ECO:0007669"/>
    <property type="project" value="UniProtKB-KW"/>
</dbReference>
<dbReference type="eggNOG" id="COG3829">
    <property type="taxonomic scope" value="Bacteria"/>
</dbReference>
<name>H5Y397_9FIRM</name>
<keyword evidence="2" id="KW-0067">ATP-binding</keyword>